<evidence type="ECO:0000256" key="1">
    <source>
        <dbReference type="ARBA" id="ARBA00004370"/>
    </source>
</evidence>
<dbReference type="RefSeq" id="WP_123522057.1">
    <property type="nucleotide sequence ID" value="NZ_JBHMFH010000001.1"/>
</dbReference>
<dbReference type="InterPro" id="IPR006189">
    <property type="entry name" value="CHASE_dom"/>
</dbReference>
<dbReference type="SMART" id="SM01079">
    <property type="entry name" value="CHASE"/>
    <property type="match status" value="1"/>
</dbReference>
<comment type="subcellular location">
    <subcellularLocation>
        <location evidence="1">Membrane</location>
    </subcellularLocation>
</comment>
<feature type="domain" description="EAL" evidence="8">
    <location>
        <begin position="624"/>
        <end position="881"/>
    </location>
</feature>
<dbReference type="Gene3D" id="3.30.450.20">
    <property type="entry name" value="PAS domain"/>
    <property type="match status" value="1"/>
</dbReference>
<protein>
    <submittedName>
        <fullName evidence="10">Diguanylate cyclase (GGDEF)-like protein</fullName>
    </submittedName>
</protein>
<keyword evidence="2 6" id="KW-0812">Transmembrane</keyword>
<comment type="caution">
    <text evidence="10">The sequence shown here is derived from an EMBL/GenBank/DDBJ whole genome shotgun (WGS) entry which is preliminary data.</text>
</comment>
<organism evidence="10 11">
    <name type="scientific">Pseudofulvimonas gallinarii</name>
    <dbReference type="NCBI Taxonomy" id="634155"/>
    <lineage>
        <taxon>Bacteria</taxon>
        <taxon>Pseudomonadati</taxon>
        <taxon>Pseudomonadota</taxon>
        <taxon>Gammaproteobacteria</taxon>
        <taxon>Lysobacterales</taxon>
        <taxon>Rhodanobacteraceae</taxon>
        <taxon>Pseudofulvimonas</taxon>
    </lineage>
</organism>
<dbReference type="SUPFAM" id="SSF55073">
    <property type="entry name" value="Nucleotide cyclase"/>
    <property type="match status" value="1"/>
</dbReference>
<evidence type="ECO:0000313" key="11">
    <source>
        <dbReference type="Proteomes" id="UP000294599"/>
    </source>
</evidence>
<dbReference type="Pfam" id="PF00990">
    <property type="entry name" value="GGDEF"/>
    <property type="match status" value="1"/>
</dbReference>
<feature type="domain" description="CHASE" evidence="7">
    <location>
        <begin position="122"/>
        <end position="221"/>
    </location>
</feature>
<dbReference type="InterPro" id="IPR035919">
    <property type="entry name" value="EAL_sf"/>
</dbReference>
<dbReference type="InterPro" id="IPR042240">
    <property type="entry name" value="CHASE_sf"/>
</dbReference>
<evidence type="ECO:0000259" key="9">
    <source>
        <dbReference type="PROSITE" id="PS50887"/>
    </source>
</evidence>
<feature type="compositionally biased region" description="Polar residues" evidence="5">
    <location>
        <begin position="897"/>
        <end position="907"/>
    </location>
</feature>
<dbReference type="SUPFAM" id="SSF141868">
    <property type="entry name" value="EAL domain-like"/>
    <property type="match status" value="1"/>
</dbReference>
<dbReference type="Gene3D" id="3.30.70.270">
    <property type="match status" value="1"/>
</dbReference>
<dbReference type="InterPro" id="IPR052155">
    <property type="entry name" value="Biofilm_reg_signaling"/>
</dbReference>
<dbReference type="Gene3D" id="3.20.20.450">
    <property type="entry name" value="EAL domain"/>
    <property type="match status" value="1"/>
</dbReference>
<dbReference type="OrthoDB" id="9787514at2"/>
<dbReference type="CDD" id="cd01948">
    <property type="entry name" value="EAL"/>
    <property type="match status" value="1"/>
</dbReference>
<dbReference type="SMART" id="SM00052">
    <property type="entry name" value="EAL"/>
    <property type="match status" value="1"/>
</dbReference>
<gene>
    <name evidence="10" type="ORF">EDC25_102127</name>
</gene>
<dbReference type="Pfam" id="PF08448">
    <property type="entry name" value="PAS_4"/>
    <property type="match status" value="1"/>
</dbReference>
<feature type="region of interest" description="Disordered" evidence="5">
    <location>
        <begin position="884"/>
        <end position="907"/>
    </location>
</feature>
<dbReference type="PROSITE" id="PS50839">
    <property type="entry name" value="CHASE"/>
    <property type="match status" value="1"/>
</dbReference>
<dbReference type="PROSITE" id="PS50883">
    <property type="entry name" value="EAL"/>
    <property type="match status" value="1"/>
</dbReference>
<dbReference type="InterPro" id="IPR001633">
    <property type="entry name" value="EAL_dom"/>
</dbReference>
<feature type="transmembrane region" description="Helical" evidence="6">
    <location>
        <begin position="287"/>
        <end position="309"/>
    </location>
</feature>
<evidence type="ECO:0000256" key="3">
    <source>
        <dbReference type="ARBA" id="ARBA00022989"/>
    </source>
</evidence>
<keyword evidence="11" id="KW-1185">Reference proteome</keyword>
<feature type="domain" description="GGDEF" evidence="9">
    <location>
        <begin position="480"/>
        <end position="613"/>
    </location>
</feature>
<dbReference type="GO" id="GO:0007165">
    <property type="term" value="P:signal transduction"/>
    <property type="evidence" value="ECO:0007669"/>
    <property type="project" value="UniProtKB-ARBA"/>
</dbReference>
<evidence type="ECO:0000256" key="2">
    <source>
        <dbReference type="ARBA" id="ARBA00022692"/>
    </source>
</evidence>
<dbReference type="Proteomes" id="UP000294599">
    <property type="component" value="Unassembled WGS sequence"/>
</dbReference>
<dbReference type="Gene3D" id="3.30.450.350">
    <property type="entry name" value="CHASE domain"/>
    <property type="match status" value="1"/>
</dbReference>
<evidence type="ECO:0000256" key="4">
    <source>
        <dbReference type="ARBA" id="ARBA00023136"/>
    </source>
</evidence>
<dbReference type="Pfam" id="PF03924">
    <property type="entry name" value="CHASE"/>
    <property type="match status" value="1"/>
</dbReference>
<dbReference type="PANTHER" id="PTHR44757">
    <property type="entry name" value="DIGUANYLATE CYCLASE DGCP"/>
    <property type="match status" value="1"/>
</dbReference>
<name>A0A4S3KW74_9GAMM</name>
<dbReference type="GO" id="GO:0016020">
    <property type="term" value="C:membrane"/>
    <property type="evidence" value="ECO:0007669"/>
    <property type="project" value="UniProtKB-SubCell"/>
</dbReference>
<dbReference type="NCBIfam" id="TIGR00254">
    <property type="entry name" value="GGDEF"/>
    <property type="match status" value="1"/>
</dbReference>
<reference evidence="10 11" key="1">
    <citation type="submission" date="2019-03" db="EMBL/GenBank/DDBJ databases">
        <title>Genomic Encyclopedia of Type Strains, Phase IV (KMG-IV): sequencing the most valuable type-strain genomes for metagenomic binning, comparative biology and taxonomic classification.</title>
        <authorList>
            <person name="Goeker M."/>
        </authorList>
    </citation>
    <scope>NUCLEOTIDE SEQUENCE [LARGE SCALE GENOMIC DNA]</scope>
    <source>
        <strain evidence="10 11">DSM 21944</strain>
    </source>
</reference>
<dbReference type="AlphaFoldDB" id="A0A4S3KW74"/>
<dbReference type="Pfam" id="PF00563">
    <property type="entry name" value="EAL"/>
    <property type="match status" value="1"/>
</dbReference>
<dbReference type="SUPFAM" id="SSF55785">
    <property type="entry name" value="PYP-like sensor domain (PAS domain)"/>
    <property type="match status" value="1"/>
</dbReference>
<dbReference type="EMBL" id="SMAF01000002">
    <property type="protein sequence ID" value="TCT00762.1"/>
    <property type="molecule type" value="Genomic_DNA"/>
</dbReference>
<dbReference type="PROSITE" id="PS50887">
    <property type="entry name" value="GGDEF"/>
    <property type="match status" value="1"/>
</dbReference>
<dbReference type="CDD" id="cd01949">
    <property type="entry name" value="GGDEF"/>
    <property type="match status" value="1"/>
</dbReference>
<evidence type="ECO:0000259" key="7">
    <source>
        <dbReference type="PROSITE" id="PS50839"/>
    </source>
</evidence>
<proteinExistence type="predicted"/>
<evidence type="ECO:0000313" key="10">
    <source>
        <dbReference type="EMBL" id="TCT00762.1"/>
    </source>
</evidence>
<evidence type="ECO:0000256" key="5">
    <source>
        <dbReference type="SAM" id="MobiDB-lite"/>
    </source>
</evidence>
<dbReference type="InterPro" id="IPR043128">
    <property type="entry name" value="Rev_trsase/Diguanyl_cyclase"/>
</dbReference>
<dbReference type="SMART" id="SM00267">
    <property type="entry name" value="GGDEF"/>
    <property type="match status" value="1"/>
</dbReference>
<dbReference type="InterPro" id="IPR029787">
    <property type="entry name" value="Nucleotide_cyclase"/>
</dbReference>
<dbReference type="PANTHER" id="PTHR44757:SF4">
    <property type="entry name" value="DIGUANYLATE CYCLASE DGCE-RELATED"/>
    <property type="match status" value="1"/>
</dbReference>
<dbReference type="InterPro" id="IPR000160">
    <property type="entry name" value="GGDEF_dom"/>
</dbReference>
<evidence type="ECO:0000259" key="8">
    <source>
        <dbReference type="PROSITE" id="PS50883"/>
    </source>
</evidence>
<accession>A0A4S3KW74</accession>
<keyword evidence="3 6" id="KW-1133">Transmembrane helix</keyword>
<sequence>MGNIVADQSGSRMSARVWSLVALVLGLALSALVAHWQHGKLVEDRHMQLARIAARSAETLNSELAFASQMIRSLQAAFLSADRVSPREFATLHRILDKDHFVPALRLLEYAARRTAPDGGSRYITEMVAPAAGNDALIGLDVSARPNDLEALHRSAGSDQPVLSAPFRHGDPIRGEWLAVSFRLPVFTRGAPPATQDERQDRLAGSVAAIFDVSALLKVGLPPDVLANFNVDVRDAQTGTMLFQSVIDDPGPREPHIELVEDVRFGERIWRLHLTAMPSNTSRSTEAGLTLAIGLLASVMMALAVWSLIGMRQRAQRLANKLASQYQASETRFRALNDLLPVAVALVRADDGRLDYINDAGRRRFGQHLTPLLSTLDQLIDDPEMVRQVRSVADTGQALIEQTIHLGHAGGFWASLSVTRVELDGEYKLLMVASDVSELRELTERLRFQAMHDDLTGLNNRRGFDTELDRAIAAVDAGGIPRALLYLDLDQFKVVNDSSGHAAGDELLIRIAACLRDQLGPSDRLARLGGDEFGILLADGREANARATAQRLCEVVAGNIHRLDQRSVAVTASIGLVILDEPGMTRGDALSMADTACFLAKEHGRNRYYLYAESDAESAHRRSEMEWPGRIRQAMADGRLSLDYQEIRSLRKEVTGAGARVEVLLRMRDPSGTMISPGNFIPAAERFGLMPLLDKWVVETALSNFDRLHPDGPNLSSCSINLSGASVDSEGFADVIIDAIERHRVTPGKLCFEITETSAVGNLRRVQTFMRRLRAIGCRFALDDFGVGMASFGYLRQLPVDIIKIDGSFIRKIDTDPMSLAIVRAVAEIGHHADLRVVAESVDSVELPARLRMLGIDYVQGFALHRPEPAVYCRDRFAAPPIEEEAGQGFDAVPDSTARSPSPDGSG</sequence>
<dbReference type="GO" id="GO:0003824">
    <property type="term" value="F:catalytic activity"/>
    <property type="evidence" value="ECO:0007669"/>
    <property type="project" value="UniProtKB-ARBA"/>
</dbReference>
<dbReference type="InterPro" id="IPR035965">
    <property type="entry name" value="PAS-like_dom_sf"/>
</dbReference>
<dbReference type="InterPro" id="IPR013656">
    <property type="entry name" value="PAS_4"/>
</dbReference>
<keyword evidence="4 6" id="KW-0472">Membrane</keyword>
<evidence type="ECO:0000256" key="6">
    <source>
        <dbReference type="SAM" id="Phobius"/>
    </source>
</evidence>